<evidence type="ECO:0000313" key="19">
    <source>
        <dbReference type="EMBL" id="CAL1542192.1"/>
    </source>
</evidence>
<evidence type="ECO:0000256" key="4">
    <source>
        <dbReference type="ARBA" id="ARBA00008654"/>
    </source>
</evidence>
<keyword evidence="9" id="KW-0223">Dioxygenase</keyword>
<dbReference type="Gene3D" id="3.30.2020.30">
    <property type="match status" value="1"/>
</dbReference>
<dbReference type="EMBL" id="CAXITT010000475">
    <property type="protein sequence ID" value="CAL1542192.1"/>
    <property type="molecule type" value="Genomic_DNA"/>
</dbReference>
<dbReference type="GO" id="GO:0005506">
    <property type="term" value="F:iron ion binding"/>
    <property type="evidence" value="ECO:0007669"/>
    <property type="project" value="InterPro"/>
</dbReference>
<dbReference type="Proteomes" id="UP001497497">
    <property type="component" value="Unassembled WGS sequence"/>
</dbReference>
<evidence type="ECO:0000256" key="1">
    <source>
        <dbReference type="ARBA" id="ARBA00001954"/>
    </source>
</evidence>
<evidence type="ECO:0000256" key="11">
    <source>
        <dbReference type="ARBA" id="ARBA00023004"/>
    </source>
</evidence>
<dbReference type="EC" id="1.14.11.8" evidence="5"/>
<dbReference type="AlphaFoldDB" id="A0AAV2I897"/>
<evidence type="ECO:0000256" key="7">
    <source>
        <dbReference type="ARBA" id="ARBA00022723"/>
    </source>
</evidence>
<dbReference type="Gene3D" id="3.60.130.10">
    <property type="entry name" value="Clavaminate synthase-like"/>
    <property type="match status" value="1"/>
</dbReference>
<accession>A0AAV2I897</accession>
<keyword evidence="8" id="KW-0124">Carnitine biosynthesis</keyword>
<keyword evidence="7" id="KW-0479">Metal-binding</keyword>
<comment type="pathway">
    <text evidence="3">Amine and polyamine biosynthesis; carnitine biosynthesis.</text>
</comment>
<dbReference type="InterPro" id="IPR050411">
    <property type="entry name" value="AlphaKG_dependent_hydroxylases"/>
</dbReference>
<gene>
    <name evidence="19" type="ORF">GSLYS_00015798001</name>
</gene>
<keyword evidence="11" id="KW-0408">Iron</keyword>
<evidence type="ECO:0000256" key="12">
    <source>
        <dbReference type="ARBA" id="ARBA00030363"/>
    </source>
</evidence>
<dbReference type="InterPro" id="IPR003819">
    <property type="entry name" value="TauD/TfdA-like"/>
</dbReference>
<dbReference type="GO" id="GO:0005739">
    <property type="term" value="C:mitochondrion"/>
    <property type="evidence" value="ECO:0007669"/>
    <property type="project" value="TreeGrafter"/>
</dbReference>
<dbReference type="InterPro" id="IPR012776">
    <property type="entry name" value="Trimethyllysine_dOase"/>
</dbReference>
<reference evidence="19 20" key="1">
    <citation type="submission" date="2024-04" db="EMBL/GenBank/DDBJ databases">
        <authorList>
            <consortium name="Genoscope - CEA"/>
            <person name="William W."/>
        </authorList>
    </citation>
    <scope>NUCLEOTIDE SEQUENCE [LARGE SCALE GENOMIC DNA]</scope>
</reference>
<evidence type="ECO:0000256" key="16">
    <source>
        <dbReference type="ARBA" id="ARBA00049334"/>
    </source>
</evidence>
<evidence type="ECO:0000259" key="17">
    <source>
        <dbReference type="Pfam" id="PF02668"/>
    </source>
</evidence>
<organism evidence="19 20">
    <name type="scientific">Lymnaea stagnalis</name>
    <name type="common">Great pond snail</name>
    <name type="synonym">Helix stagnalis</name>
    <dbReference type="NCBI Taxonomy" id="6523"/>
    <lineage>
        <taxon>Eukaryota</taxon>
        <taxon>Metazoa</taxon>
        <taxon>Spiralia</taxon>
        <taxon>Lophotrochozoa</taxon>
        <taxon>Mollusca</taxon>
        <taxon>Gastropoda</taxon>
        <taxon>Heterobranchia</taxon>
        <taxon>Euthyneura</taxon>
        <taxon>Panpulmonata</taxon>
        <taxon>Hygrophila</taxon>
        <taxon>Lymnaeoidea</taxon>
        <taxon>Lymnaeidae</taxon>
        <taxon>Lymnaea</taxon>
    </lineage>
</organism>
<keyword evidence="20" id="KW-1185">Reference proteome</keyword>
<evidence type="ECO:0000256" key="15">
    <source>
        <dbReference type="ARBA" id="ARBA00046008"/>
    </source>
</evidence>
<dbReference type="PANTHER" id="PTHR10696:SF51">
    <property type="entry name" value="TRIMETHYLLYSINE DIOXYGENASE, MITOCHONDRIAL"/>
    <property type="match status" value="1"/>
</dbReference>
<evidence type="ECO:0000256" key="6">
    <source>
        <dbReference type="ARBA" id="ARBA00016835"/>
    </source>
</evidence>
<evidence type="ECO:0000256" key="10">
    <source>
        <dbReference type="ARBA" id="ARBA00023002"/>
    </source>
</evidence>
<dbReference type="FunFam" id="3.30.2020.30:FF:000002">
    <property type="entry name" value="Putative gamma-butyrobetaine dioxygenase"/>
    <property type="match status" value="1"/>
</dbReference>
<keyword evidence="10" id="KW-0560">Oxidoreductase</keyword>
<dbReference type="GO" id="GO:0050353">
    <property type="term" value="F:trimethyllysine dioxygenase activity"/>
    <property type="evidence" value="ECO:0007669"/>
    <property type="project" value="UniProtKB-EC"/>
</dbReference>
<comment type="caution">
    <text evidence="19">The sequence shown here is derived from an EMBL/GenBank/DDBJ whole genome shotgun (WGS) entry which is preliminary data.</text>
</comment>
<dbReference type="GO" id="GO:0045329">
    <property type="term" value="P:carnitine biosynthetic process"/>
    <property type="evidence" value="ECO:0007669"/>
    <property type="project" value="UniProtKB-KW"/>
</dbReference>
<proteinExistence type="inferred from homology"/>
<dbReference type="Pfam" id="PF02668">
    <property type="entry name" value="TauD"/>
    <property type="match status" value="1"/>
</dbReference>
<evidence type="ECO:0000256" key="8">
    <source>
        <dbReference type="ARBA" id="ARBA00022873"/>
    </source>
</evidence>
<comment type="function">
    <text evidence="15">Converts trimethyllysine (TML) into hydroxytrimethyllysine (HTML).</text>
</comment>
<dbReference type="CDD" id="cd00250">
    <property type="entry name" value="CAS_like"/>
    <property type="match status" value="1"/>
</dbReference>
<protein>
    <recommendedName>
        <fullName evidence="6">Trimethyllysine dioxygenase, mitochondrial</fullName>
        <ecNumber evidence="5">1.14.11.8</ecNumber>
    </recommendedName>
    <alternativeName>
        <fullName evidence="13">Epsilon-trimethyllysine 2-oxoglutarate dioxygenase</fullName>
    </alternativeName>
    <alternativeName>
        <fullName evidence="12">TML hydroxylase</fullName>
    </alternativeName>
    <alternativeName>
        <fullName evidence="14">TML-alpha-ketoglutarate dioxygenase</fullName>
    </alternativeName>
</protein>
<dbReference type="SUPFAM" id="SSF51197">
    <property type="entry name" value="Clavaminate synthase-like"/>
    <property type="match status" value="1"/>
</dbReference>
<comment type="catalytic activity">
    <reaction evidence="16">
        <text>N(6),N(6),N(6)-trimethyl-L-lysine + 2-oxoglutarate + O2 = (3S)-3-hydroxy-N(6),N(6),N(6)-trimethyl-L-lysine + succinate + CO2</text>
        <dbReference type="Rhea" id="RHEA:14181"/>
        <dbReference type="ChEBI" id="CHEBI:15379"/>
        <dbReference type="ChEBI" id="CHEBI:16526"/>
        <dbReference type="ChEBI" id="CHEBI:16810"/>
        <dbReference type="ChEBI" id="CHEBI:30031"/>
        <dbReference type="ChEBI" id="CHEBI:58100"/>
        <dbReference type="ChEBI" id="CHEBI:141499"/>
        <dbReference type="EC" id="1.14.11.8"/>
    </reaction>
</comment>
<feature type="domain" description="Gamma-butyrobetaine hydroxylase-like N-terminal" evidence="18">
    <location>
        <begin position="153"/>
        <end position="223"/>
    </location>
</feature>
<dbReference type="InterPro" id="IPR010376">
    <property type="entry name" value="GBBH-like_N"/>
</dbReference>
<feature type="domain" description="TauD/TfdA-like" evidence="17">
    <location>
        <begin position="253"/>
        <end position="495"/>
    </location>
</feature>
<sequence>MPLKMKQIHQFNKFLPHRPAHLTTPIQKPHHGYHHRTAEKSGVFSVSSSTACHGFIYIPNLWRQINSGIVNGFCTKNSHVPRLLNQSISFGNFKMHLTCRQLLTGGTVSQFSSSLVFNKRFFFSHSSAHVSSTDKQAVSSAKWNSSFVEVSLRGHTCRIPNIWLRDHCRSNKLYNHKTHQKILDLELSSQDWTPSAVSYSEDMTVISIQWKDGHVSHFKLEWLADNYFPGVFSRHAQRVYWNHKMIQSEGLPTVTYTEHMETDGGLTQSLRNLVKYGITVVKGVPASVAATQAVVERVAYVQETLFGKMWLFTADGSRSDTAFTTQSLGAHTDNTYMHTPAGLQVFQCLEHSGSGGETLLVDGFHALQTLQRADSSAFDVLTKTVVPHEYKEDAGDKSPGYHLYNLGTVVTVHPVSGELIQLRFNPYDRAPLNTVRPDDIPAFYEAYEKLSRIISNKDNEVWVKLKPGSVLFIDNWRVMHGRAAFDGNRVMCGCYLPREEWISLARMKGLM</sequence>
<dbReference type="InterPro" id="IPR038492">
    <property type="entry name" value="GBBH-like_N_sf"/>
</dbReference>
<evidence type="ECO:0000313" key="20">
    <source>
        <dbReference type="Proteomes" id="UP001497497"/>
    </source>
</evidence>
<evidence type="ECO:0000256" key="9">
    <source>
        <dbReference type="ARBA" id="ARBA00022964"/>
    </source>
</evidence>
<dbReference type="NCBIfam" id="TIGR02410">
    <property type="entry name" value="carnitine_TMLD"/>
    <property type="match status" value="1"/>
</dbReference>
<evidence type="ECO:0000256" key="5">
    <source>
        <dbReference type="ARBA" id="ARBA00012267"/>
    </source>
</evidence>
<name>A0AAV2I897_LYMST</name>
<comment type="cofactor">
    <cofactor evidence="2">
        <name>L-ascorbate</name>
        <dbReference type="ChEBI" id="CHEBI:38290"/>
    </cofactor>
</comment>
<comment type="cofactor">
    <cofactor evidence="1">
        <name>Fe(2+)</name>
        <dbReference type="ChEBI" id="CHEBI:29033"/>
    </cofactor>
</comment>
<evidence type="ECO:0000259" key="18">
    <source>
        <dbReference type="Pfam" id="PF06155"/>
    </source>
</evidence>
<evidence type="ECO:0000256" key="3">
    <source>
        <dbReference type="ARBA" id="ARBA00005022"/>
    </source>
</evidence>
<dbReference type="Pfam" id="PF06155">
    <property type="entry name" value="GBBH-like_N"/>
    <property type="match status" value="1"/>
</dbReference>
<evidence type="ECO:0000256" key="2">
    <source>
        <dbReference type="ARBA" id="ARBA00001961"/>
    </source>
</evidence>
<dbReference type="FunFam" id="3.60.130.10:FF:000001">
    <property type="entry name" value="Trimethyllysine dioxygenase, mitochondrial"/>
    <property type="match status" value="1"/>
</dbReference>
<evidence type="ECO:0000256" key="13">
    <source>
        <dbReference type="ARBA" id="ARBA00031778"/>
    </source>
</evidence>
<evidence type="ECO:0000256" key="14">
    <source>
        <dbReference type="ARBA" id="ARBA00032283"/>
    </source>
</evidence>
<dbReference type="InterPro" id="IPR042098">
    <property type="entry name" value="TauD-like_sf"/>
</dbReference>
<dbReference type="PANTHER" id="PTHR10696">
    <property type="entry name" value="GAMMA-BUTYROBETAINE HYDROXYLASE-RELATED"/>
    <property type="match status" value="1"/>
</dbReference>
<comment type="similarity">
    <text evidence="4">Belongs to the gamma-BBH/TMLD family.</text>
</comment>